<dbReference type="AlphaFoldDB" id="A0A078FN14"/>
<proteinExistence type="predicted"/>
<dbReference type="Proteomes" id="UP000028999">
    <property type="component" value="Unassembled WGS sequence"/>
</dbReference>
<dbReference type="Gramene" id="CDY13758">
    <property type="protein sequence ID" value="CDY13758"/>
    <property type="gene ID" value="GSBRNA2T00078191001"/>
</dbReference>
<dbReference type="PaxDb" id="3708-A0A078FN14"/>
<dbReference type="EMBL" id="LK032038">
    <property type="protein sequence ID" value="CDY13758.1"/>
    <property type="molecule type" value="Genomic_DNA"/>
</dbReference>
<feature type="region of interest" description="Disordered" evidence="1">
    <location>
        <begin position="1"/>
        <end position="26"/>
    </location>
</feature>
<organism evidence="2 3">
    <name type="scientific">Brassica napus</name>
    <name type="common">Rape</name>
    <dbReference type="NCBI Taxonomy" id="3708"/>
    <lineage>
        <taxon>Eukaryota</taxon>
        <taxon>Viridiplantae</taxon>
        <taxon>Streptophyta</taxon>
        <taxon>Embryophyta</taxon>
        <taxon>Tracheophyta</taxon>
        <taxon>Spermatophyta</taxon>
        <taxon>Magnoliopsida</taxon>
        <taxon>eudicotyledons</taxon>
        <taxon>Gunneridae</taxon>
        <taxon>Pentapetalae</taxon>
        <taxon>rosids</taxon>
        <taxon>malvids</taxon>
        <taxon>Brassicales</taxon>
        <taxon>Brassicaceae</taxon>
        <taxon>Brassiceae</taxon>
        <taxon>Brassica</taxon>
    </lineage>
</organism>
<name>A0A078FN14_BRANA</name>
<protein>
    <submittedName>
        <fullName evidence="2">BnaA09g42600D protein</fullName>
    </submittedName>
</protein>
<evidence type="ECO:0000256" key="1">
    <source>
        <dbReference type="SAM" id="MobiDB-lite"/>
    </source>
</evidence>
<sequence length="26" mass="2895">MVGVDISSITDLPSPEAVRMMEERCE</sequence>
<reference evidence="2 3" key="1">
    <citation type="journal article" date="2014" name="Science">
        <title>Plant genetics. Early allopolyploid evolution in the post-Neolithic Brassica napus oilseed genome.</title>
        <authorList>
            <person name="Chalhoub B."/>
            <person name="Denoeud F."/>
            <person name="Liu S."/>
            <person name="Parkin I.A."/>
            <person name="Tang H."/>
            <person name="Wang X."/>
            <person name="Chiquet J."/>
            <person name="Belcram H."/>
            <person name="Tong C."/>
            <person name="Samans B."/>
            <person name="Correa M."/>
            <person name="Da Silva C."/>
            <person name="Just J."/>
            <person name="Falentin C."/>
            <person name="Koh C.S."/>
            <person name="Le Clainche I."/>
            <person name="Bernard M."/>
            <person name="Bento P."/>
            <person name="Noel B."/>
            <person name="Labadie K."/>
            <person name="Alberti A."/>
            <person name="Charles M."/>
            <person name="Arnaud D."/>
            <person name="Guo H."/>
            <person name="Daviaud C."/>
            <person name="Alamery S."/>
            <person name="Jabbari K."/>
            <person name="Zhao M."/>
            <person name="Edger P.P."/>
            <person name="Chelaifa H."/>
            <person name="Tack D."/>
            <person name="Lassalle G."/>
            <person name="Mestiri I."/>
            <person name="Schnel N."/>
            <person name="Le Paslier M.C."/>
            <person name="Fan G."/>
            <person name="Renault V."/>
            <person name="Bayer P.E."/>
            <person name="Golicz A.A."/>
            <person name="Manoli S."/>
            <person name="Lee T.H."/>
            <person name="Thi V.H."/>
            <person name="Chalabi S."/>
            <person name="Hu Q."/>
            <person name="Fan C."/>
            <person name="Tollenaere R."/>
            <person name="Lu Y."/>
            <person name="Battail C."/>
            <person name="Shen J."/>
            <person name="Sidebottom C.H."/>
            <person name="Wang X."/>
            <person name="Canaguier A."/>
            <person name="Chauveau A."/>
            <person name="Berard A."/>
            <person name="Deniot G."/>
            <person name="Guan M."/>
            <person name="Liu Z."/>
            <person name="Sun F."/>
            <person name="Lim Y.P."/>
            <person name="Lyons E."/>
            <person name="Town C.D."/>
            <person name="Bancroft I."/>
            <person name="Wang X."/>
            <person name="Meng J."/>
            <person name="Ma J."/>
            <person name="Pires J.C."/>
            <person name="King G.J."/>
            <person name="Brunel D."/>
            <person name="Delourme R."/>
            <person name="Renard M."/>
            <person name="Aury J.M."/>
            <person name="Adams K.L."/>
            <person name="Batley J."/>
            <person name="Snowdon R.J."/>
            <person name="Tost J."/>
            <person name="Edwards D."/>
            <person name="Zhou Y."/>
            <person name="Hua W."/>
            <person name="Sharpe A.G."/>
            <person name="Paterson A.H."/>
            <person name="Guan C."/>
            <person name="Wincker P."/>
        </authorList>
    </citation>
    <scope>NUCLEOTIDE SEQUENCE [LARGE SCALE GENOMIC DNA]</scope>
    <source>
        <strain evidence="3">cv. Darmor-bzh</strain>
    </source>
</reference>
<keyword evidence="3" id="KW-1185">Reference proteome</keyword>
<accession>A0A078FN14</accession>
<evidence type="ECO:0000313" key="3">
    <source>
        <dbReference type="Proteomes" id="UP000028999"/>
    </source>
</evidence>
<gene>
    <name evidence="2" type="primary">BnaA09g42600D</name>
    <name evidence="2" type="ORF">GSBRNA2T00078191001</name>
</gene>
<evidence type="ECO:0000313" key="2">
    <source>
        <dbReference type="EMBL" id="CDY13758.1"/>
    </source>
</evidence>